<dbReference type="Pfam" id="PF02225">
    <property type="entry name" value="PA"/>
    <property type="match status" value="1"/>
</dbReference>
<dbReference type="InterPro" id="IPR041469">
    <property type="entry name" value="Subtilisin-like_FN3"/>
</dbReference>
<evidence type="ECO:0000313" key="10">
    <source>
        <dbReference type="EMBL" id="CAL5034576.1"/>
    </source>
</evidence>
<dbReference type="InterPro" id="IPR037045">
    <property type="entry name" value="S8pro/Inhibitor_I9_sf"/>
</dbReference>
<evidence type="ECO:0000259" key="9">
    <source>
        <dbReference type="Pfam" id="PF17766"/>
    </source>
</evidence>
<evidence type="ECO:0000256" key="5">
    <source>
        <dbReference type="PROSITE-ProRule" id="PRU01240"/>
    </source>
</evidence>
<dbReference type="PANTHER" id="PTHR10795">
    <property type="entry name" value="PROPROTEIN CONVERTASE SUBTILISIN/KEXIN"/>
    <property type="match status" value="1"/>
</dbReference>
<dbReference type="Gene3D" id="2.60.40.2310">
    <property type="match status" value="1"/>
</dbReference>
<organism evidence="10 11">
    <name type="scientific">Urochloa decumbens</name>
    <dbReference type="NCBI Taxonomy" id="240449"/>
    <lineage>
        <taxon>Eukaryota</taxon>
        <taxon>Viridiplantae</taxon>
        <taxon>Streptophyta</taxon>
        <taxon>Embryophyta</taxon>
        <taxon>Tracheophyta</taxon>
        <taxon>Spermatophyta</taxon>
        <taxon>Magnoliopsida</taxon>
        <taxon>Liliopsida</taxon>
        <taxon>Poales</taxon>
        <taxon>Poaceae</taxon>
        <taxon>PACMAD clade</taxon>
        <taxon>Panicoideae</taxon>
        <taxon>Panicodae</taxon>
        <taxon>Paniceae</taxon>
        <taxon>Melinidinae</taxon>
        <taxon>Urochloa</taxon>
    </lineage>
</organism>
<evidence type="ECO:0000259" key="8">
    <source>
        <dbReference type="Pfam" id="PF05922"/>
    </source>
</evidence>
<dbReference type="Gene3D" id="3.50.30.30">
    <property type="match status" value="1"/>
</dbReference>
<evidence type="ECO:0000256" key="1">
    <source>
        <dbReference type="ARBA" id="ARBA00011073"/>
    </source>
</evidence>
<dbReference type="InterPro" id="IPR010259">
    <property type="entry name" value="S8pro/Inhibitor_I9"/>
</dbReference>
<sequence>MAVAAIPEPDEAEEALSTYIVHVAPAHAPRSSRPRMLSSAYYSSFLRDHLIPEHVAHPSPTLLYSYKHAATGFAARLTGPQAAHLASQDSVLAVVADMMYQLQTTLSPSFLGLSQSSGLLPAASGGAKDIVIGFIDSGVYPMDRASFAASPSLPPPPRTFRGGCVSTPEFNASAYCNNKLVGAKFFYMGYEAAAQAVGVDSRSPLDTAGHGTLMASTAAGSAVADASYFGYAKGTATGMAPGARIAAYKACWTAGCASSDVLMAFDEAINDGVDIITAALGADRVPFYSDSLAVGAFSAVRKGITVCTSASNYGPGEFTALNVAPWVLTAGASTINRQFPASIILGNNENLTGTSIYEGPPLSAKIPLVYGGDVGSSACEAGKLNATIVAGKIVVCDAGINSRFDKGEAVKLAGGAGAIIGSRQDFGEQTAASAHVLPAVGVTFAAADKIKKYIRETVSPTPAATVVFLGTLIGGGRSAPRMASSSSRGPSFIAPEILKPDITAPGMDTLAAYSGENSPSGLVHPDWSPAAIKSALMTTAYNQDSAGDIIRDLSTGGASTPFARGAGHVDPNRAVDPGLVYDAATDDYVTFLCSIGYTAQQVAVLTRDGSVTDCATRRGYVGNHNYPAFSVVFRSSASAVTQRRLARNVGNSTTTTYTAYVNSPPGVFVTVQPPTLKFSLLRRTLEYVITFTPQQWNVTTNKYAFGSIVWSDGKYKVTSPIAVAWLPTAQVAAM</sequence>
<feature type="domain" description="Peptidase S8/S53" evidence="6">
    <location>
        <begin position="199"/>
        <end position="512"/>
    </location>
</feature>
<evidence type="ECO:0008006" key="12">
    <source>
        <dbReference type="Google" id="ProtNLM"/>
    </source>
</evidence>
<dbReference type="AlphaFoldDB" id="A0ABC9DAD9"/>
<dbReference type="Proteomes" id="UP001497457">
    <property type="component" value="Chromosome 32b"/>
</dbReference>
<dbReference type="CDD" id="cd02120">
    <property type="entry name" value="PA_subtilisin_like"/>
    <property type="match status" value="1"/>
</dbReference>
<dbReference type="Pfam" id="PF00082">
    <property type="entry name" value="Peptidase_S8"/>
    <property type="match status" value="1"/>
</dbReference>
<evidence type="ECO:0000256" key="2">
    <source>
        <dbReference type="ARBA" id="ARBA00022670"/>
    </source>
</evidence>
<dbReference type="GO" id="GO:0006508">
    <property type="term" value="P:proteolysis"/>
    <property type="evidence" value="ECO:0007669"/>
    <property type="project" value="UniProtKB-KW"/>
</dbReference>
<dbReference type="Gene3D" id="3.40.50.200">
    <property type="entry name" value="Peptidase S8/S53 domain"/>
    <property type="match status" value="2"/>
</dbReference>
<evidence type="ECO:0000259" key="6">
    <source>
        <dbReference type="Pfam" id="PF00082"/>
    </source>
</evidence>
<protein>
    <recommendedName>
        <fullName evidence="12">Subtilisin-like protease</fullName>
    </recommendedName>
</protein>
<dbReference type="InterPro" id="IPR045051">
    <property type="entry name" value="SBT"/>
</dbReference>
<accession>A0ABC9DAD9</accession>
<evidence type="ECO:0000313" key="11">
    <source>
        <dbReference type="Proteomes" id="UP001497457"/>
    </source>
</evidence>
<feature type="domain" description="Subtilisin-like protease fibronectin type-III" evidence="9">
    <location>
        <begin position="624"/>
        <end position="723"/>
    </location>
</feature>
<dbReference type="InterPro" id="IPR000209">
    <property type="entry name" value="Peptidase_S8/S53_dom"/>
</dbReference>
<comment type="caution">
    <text evidence="5">Lacks conserved residue(s) required for the propagation of feature annotation.</text>
</comment>
<dbReference type="GO" id="GO:0008236">
    <property type="term" value="F:serine-type peptidase activity"/>
    <property type="evidence" value="ECO:0007669"/>
    <property type="project" value="UniProtKB-KW"/>
</dbReference>
<dbReference type="Pfam" id="PF17766">
    <property type="entry name" value="fn3_6"/>
    <property type="match status" value="1"/>
</dbReference>
<dbReference type="Gene3D" id="3.30.70.80">
    <property type="entry name" value="Peptidase S8 propeptide/proteinase inhibitor I9"/>
    <property type="match status" value="1"/>
</dbReference>
<keyword evidence="3" id="KW-0732">Signal</keyword>
<keyword evidence="4" id="KW-0378">Hydrolase</keyword>
<dbReference type="InterPro" id="IPR036852">
    <property type="entry name" value="Peptidase_S8/S53_dom_sf"/>
</dbReference>
<dbReference type="FunFam" id="3.50.30.30:FF:000005">
    <property type="entry name" value="subtilisin-like protease SBT1.5"/>
    <property type="match status" value="1"/>
</dbReference>
<keyword evidence="11" id="KW-1185">Reference proteome</keyword>
<reference evidence="11" key="1">
    <citation type="submission" date="2024-06" db="EMBL/GenBank/DDBJ databases">
        <authorList>
            <person name="Ryan C."/>
        </authorList>
    </citation>
    <scope>NUCLEOTIDE SEQUENCE [LARGE SCALE GENOMIC DNA]</scope>
</reference>
<evidence type="ECO:0000256" key="3">
    <source>
        <dbReference type="ARBA" id="ARBA00022729"/>
    </source>
</evidence>
<keyword evidence="2" id="KW-0645">Protease</keyword>
<feature type="domain" description="PA" evidence="7">
    <location>
        <begin position="366"/>
        <end position="450"/>
    </location>
</feature>
<dbReference type="Pfam" id="PF05922">
    <property type="entry name" value="Inhibitor_I9"/>
    <property type="match status" value="1"/>
</dbReference>
<keyword evidence="4" id="KW-0720">Serine protease</keyword>
<evidence type="ECO:0000259" key="7">
    <source>
        <dbReference type="Pfam" id="PF02225"/>
    </source>
</evidence>
<dbReference type="PROSITE" id="PS51892">
    <property type="entry name" value="SUBTILASE"/>
    <property type="match status" value="1"/>
</dbReference>
<comment type="similarity">
    <text evidence="1 5">Belongs to the peptidase S8 family.</text>
</comment>
<feature type="domain" description="Inhibitor I9" evidence="8">
    <location>
        <begin position="18"/>
        <end position="103"/>
    </location>
</feature>
<dbReference type="EMBL" id="OZ075142">
    <property type="protein sequence ID" value="CAL5034576.1"/>
    <property type="molecule type" value="Genomic_DNA"/>
</dbReference>
<dbReference type="SUPFAM" id="SSF52743">
    <property type="entry name" value="Subtilisin-like"/>
    <property type="match status" value="1"/>
</dbReference>
<evidence type="ECO:0000256" key="4">
    <source>
        <dbReference type="ARBA" id="ARBA00022825"/>
    </source>
</evidence>
<name>A0ABC9DAD9_9POAL</name>
<reference evidence="10 11" key="2">
    <citation type="submission" date="2024-10" db="EMBL/GenBank/DDBJ databases">
        <authorList>
            <person name="Ryan C."/>
        </authorList>
    </citation>
    <scope>NUCLEOTIDE SEQUENCE [LARGE SCALE GENOMIC DNA]</scope>
</reference>
<dbReference type="InterPro" id="IPR003137">
    <property type="entry name" value="PA_domain"/>
</dbReference>
<proteinExistence type="inferred from homology"/>
<gene>
    <name evidence="10" type="ORF">URODEC1_LOCUS83156</name>
</gene>